<reference evidence="3" key="2">
    <citation type="submission" date="2010-04" db="EMBL/GenBank/DDBJ databases">
        <authorList>
            <person name="Buell R."/>
            <person name="Hamilton J."/>
            <person name="Hostetler J."/>
        </authorList>
    </citation>
    <scope>NUCLEOTIDE SEQUENCE [LARGE SCALE GENOMIC DNA]</scope>
    <source>
        <strain evidence="3">DAOM:BR144</strain>
    </source>
</reference>
<feature type="region of interest" description="Disordered" evidence="1">
    <location>
        <begin position="61"/>
        <end position="99"/>
    </location>
</feature>
<name>K3WNM2_GLOUD</name>
<keyword evidence="3" id="KW-1185">Reference proteome</keyword>
<accession>K3WNM2</accession>
<reference evidence="2" key="3">
    <citation type="submission" date="2015-02" db="UniProtKB">
        <authorList>
            <consortium name="EnsemblProtists"/>
        </authorList>
    </citation>
    <scope>IDENTIFICATION</scope>
    <source>
        <strain evidence="2">DAOM BR144</strain>
    </source>
</reference>
<dbReference type="VEuPathDB" id="FungiDB:PYU1_G006552"/>
<proteinExistence type="predicted"/>
<evidence type="ECO:0000256" key="1">
    <source>
        <dbReference type="SAM" id="MobiDB-lite"/>
    </source>
</evidence>
<evidence type="ECO:0000313" key="3">
    <source>
        <dbReference type="Proteomes" id="UP000019132"/>
    </source>
</evidence>
<dbReference type="eggNOG" id="ENOG502R6I4">
    <property type="taxonomic scope" value="Eukaryota"/>
</dbReference>
<dbReference type="EMBL" id="GL376604">
    <property type="status" value="NOT_ANNOTATED_CDS"/>
    <property type="molecule type" value="Genomic_DNA"/>
</dbReference>
<dbReference type="InParanoid" id="K3WNM2"/>
<sequence length="99" mass="10486">MAACDSLVDIAQIKCDSKACHSALHTLVREDYVECYTRLGMGPAEDLTKYKMLDDFCHGEGPDPYEETAATTPVPAAGSPSGSGSASLSKSPEDIKDDT</sequence>
<dbReference type="Proteomes" id="UP000019132">
    <property type="component" value="Unassembled WGS sequence"/>
</dbReference>
<protein>
    <submittedName>
        <fullName evidence="2">Uncharacterized protein</fullName>
    </submittedName>
</protein>
<dbReference type="HOGENOM" id="CLU_2327105_0_0_1"/>
<dbReference type="AlphaFoldDB" id="K3WNM2"/>
<dbReference type="EnsemblProtists" id="PYU1_T006564">
    <property type="protein sequence ID" value="PYU1_T006564"/>
    <property type="gene ID" value="PYU1_G006552"/>
</dbReference>
<reference evidence="3" key="1">
    <citation type="journal article" date="2010" name="Genome Biol.">
        <title>Genome sequence of the necrotrophic plant pathogen Pythium ultimum reveals original pathogenicity mechanisms and effector repertoire.</title>
        <authorList>
            <person name="Levesque C.A."/>
            <person name="Brouwer H."/>
            <person name="Cano L."/>
            <person name="Hamilton J.P."/>
            <person name="Holt C."/>
            <person name="Huitema E."/>
            <person name="Raffaele S."/>
            <person name="Robideau G.P."/>
            <person name="Thines M."/>
            <person name="Win J."/>
            <person name="Zerillo M.M."/>
            <person name="Beakes G.W."/>
            <person name="Boore J.L."/>
            <person name="Busam D."/>
            <person name="Dumas B."/>
            <person name="Ferriera S."/>
            <person name="Fuerstenberg S.I."/>
            <person name="Gachon C.M."/>
            <person name="Gaulin E."/>
            <person name="Govers F."/>
            <person name="Grenville-Briggs L."/>
            <person name="Horner N."/>
            <person name="Hostetler J."/>
            <person name="Jiang R.H."/>
            <person name="Johnson J."/>
            <person name="Krajaejun T."/>
            <person name="Lin H."/>
            <person name="Meijer H.J."/>
            <person name="Moore B."/>
            <person name="Morris P."/>
            <person name="Phuntmart V."/>
            <person name="Puiu D."/>
            <person name="Shetty J."/>
            <person name="Stajich J.E."/>
            <person name="Tripathy S."/>
            <person name="Wawra S."/>
            <person name="van West P."/>
            <person name="Whitty B.R."/>
            <person name="Coutinho P.M."/>
            <person name="Henrissat B."/>
            <person name="Martin F."/>
            <person name="Thomas P.D."/>
            <person name="Tyler B.M."/>
            <person name="De Vries R.P."/>
            <person name="Kamoun S."/>
            <person name="Yandell M."/>
            <person name="Tisserat N."/>
            <person name="Buell C.R."/>
        </authorList>
    </citation>
    <scope>NUCLEOTIDE SEQUENCE</scope>
    <source>
        <strain evidence="3">DAOM:BR144</strain>
    </source>
</reference>
<organism evidence="2 3">
    <name type="scientific">Globisporangium ultimum (strain ATCC 200006 / CBS 805.95 / DAOM BR144)</name>
    <name type="common">Pythium ultimum</name>
    <dbReference type="NCBI Taxonomy" id="431595"/>
    <lineage>
        <taxon>Eukaryota</taxon>
        <taxon>Sar</taxon>
        <taxon>Stramenopiles</taxon>
        <taxon>Oomycota</taxon>
        <taxon>Peronosporomycetes</taxon>
        <taxon>Pythiales</taxon>
        <taxon>Pythiaceae</taxon>
        <taxon>Globisporangium</taxon>
    </lineage>
</organism>
<evidence type="ECO:0000313" key="2">
    <source>
        <dbReference type="EnsemblProtists" id="PYU1_T006564"/>
    </source>
</evidence>
<feature type="compositionally biased region" description="Low complexity" evidence="1">
    <location>
        <begin position="68"/>
        <end position="90"/>
    </location>
</feature>